<dbReference type="Gene3D" id="3.20.20.70">
    <property type="entry name" value="Aldolase class I"/>
    <property type="match status" value="1"/>
</dbReference>
<dbReference type="SFLD" id="SFLDG01067">
    <property type="entry name" value="SPASM/twitch_domain_containing"/>
    <property type="match status" value="1"/>
</dbReference>
<keyword evidence="3" id="KW-0408">Iron</keyword>
<dbReference type="GO" id="GO:0046872">
    <property type="term" value="F:metal ion binding"/>
    <property type="evidence" value="ECO:0007669"/>
    <property type="project" value="UniProtKB-KW"/>
</dbReference>
<keyword evidence="2" id="KW-0479">Metal-binding</keyword>
<evidence type="ECO:0000256" key="3">
    <source>
        <dbReference type="ARBA" id="ARBA00023004"/>
    </source>
</evidence>
<dbReference type="RefSeq" id="WP_106618449.1">
    <property type="nucleotide sequence ID" value="NZ_PYAX01000010.1"/>
</dbReference>
<feature type="domain" description="Radical SAM core" evidence="5">
    <location>
        <begin position="4"/>
        <end position="217"/>
    </location>
</feature>
<evidence type="ECO:0000313" key="7">
    <source>
        <dbReference type="Proteomes" id="UP000241118"/>
    </source>
</evidence>
<dbReference type="PANTHER" id="PTHR11228:SF7">
    <property type="entry name" value="PQQA PEPTIDE CYCLASE"/>
    <property type="match status" value="1"/>
</dbReference>
<dbReference type="GO" id="GO:0003824">
    <property type="term" value="F:catalytic activity"/>
    <property type="evidence" value="ECO:0007669"/>
    <property type="project" value="InterPro"/>
</dbReference>
<evidence type="ECO:0000256" key="2">
    <source>
        <dbReference type="ARBA" id="ARBA00022723"/>
    </source>
</evidence>
<evidence type="ECO:0000256" key="4">
    <source>
        <dbReference type="ARBA" id="ARBA00023014"/>
    </source>
</evidence>
<proteinExistence type="predicted"/>
<dbReference type="OrthoDB" id="9782387at2"/>
<dbReference type="SUPFAM" id="SSF102114">
    <property type="entry name" value="Radical SAM enzymes"/>
    <property type="match status" value="1"/>
</dbReference>
<dbReference type="GO" id="GO:0051536">
    <property type="term" value="F:iron-sulfur cluster binding"/>
    <property type="evidence" value="ECO:0007669"/>
    <property type="project" value="UniProtKB-KW"/>
</dbReference>
<dbReference type="PROSITE" id="PS51918">
    <property type="entry name" value="RADICAL_SAM"/>
    <property type="match status" value="1"/>
</dbReference>
<dbReference type="Pfam" id="PF04055">
    <property type="entry name" value="Radical_SAM"/>
    <property type="match status" value="1"/>
</dbReference>
<dbReference type="InterPro" id="IPR050377">
    <property type="entry name" value="Radical_SAM_PqqE_MftC-like"/>
</dbReference>
<evidence type="ECO:0000256" key="1">
    <source>
        <dbReference type="ARBA" id="ARBA00022691"/>
    </source>
</evidence>
<dbReference type="PANTHER" id="PTHR11228">
    <property type="entry name" value="RADICAL SAM DOMAIN PROTEIN"/>
    <property type="match status" value="1"/>
</dbReference>
<dbReference type="Proteomes" id="UP000241118">
    <property type="component" value="Unassembled WGS sequence"/>
</dbReference>
<dbReference type="SFLD" id="SFLDS00029">
    <property type="entry name" value="Radical_SAM"/>
    <property type="match status" value="1"/>
</dbReference>
<keyword evidence="7" id="KW-1185">Reference proteome</keyword>
<keyword evidence="4" id="KW-0411">Iron-sulfur</keyword>
<comment type="caution">
    <text evidence="6">The sequence shown here is derived from an EMBL/GenBank/DDBJ whole genome shotgun (WGS) entry which is preliminary data.</text>
</comment>
<dbReference type="InterPro" id="IPR013785">
    <property type="entry name" value="Aldolase_TIM"/>
</dbReference>
<evidence type="ECO:0000313" key="6">
    <source>
        <dbReference type="EMBL" id="PSL53131.1"/>
    </source>
</evidence>
<dbReference type="InterPro" id="IPR007197">
    <property type="entry name" value="rSAM"/>
</dbReference>
<accession>A0A2P8I3T4</accession>
<organism evidence="6 7">
    <name type="scientific">Saccharothrix carnea</name>
    <dbReference type="NCBI Taxonomy" id="1280637"/>
    <lineage>
        <taxon>Bacteria</taxon>
        <taxon>Bacillati</taxon>
        <taxon>Actinomycetota</taxon>
        <taxon>Actinomycetes</taxon>
        <taxon>Pseudonocardiales</taxon>
        <taxon>Pseudonocardiaceae</taxon>
        <taxon>Saccharothrix</taxon>
    </lineage>
</organism>
<dbReference type="EMBL" id="PYAX01000010">
    <property type="protein sequence ID" value="PSL53131.1"/>
    <property type="molecule type" value="Genomic_DNA"/>
</dbReference>
<keyword evidence="1" id="KW-0949">S-adenosyl-L-methionine</keyword>
<dbReference type="InterPro" id="IPR058240">
    <property type="entry name" value="rSAM_sf"/>
</dbReference>
<protein>
    <submittedName>
        <fullName evidence="6">MoaA/NifB/PqqE/SkfB family radical SAM enzyme</fullName>
    </submittedName>
</protein>
<sequence>MGQTSGRAVLQVHPTRLCNLRCLHCYSSSGPDVAESIPISVLSAVVADAAGLGYDVLNVSGGEPFLYPELPALLRAARAAGMRTTVTTNAVALTQRRIGLVRGLVDLVAVSLDGDRATHDRIRDQEGCFEKALAGIRRLTEVGIPVGVVTTLTQGNATQLGEIAVAAAQSGALLLQVHPLEPEGAANRLMAGERPDAVELAYAAVELGRISEEHGMAVQLDAVPRTMLARKPEAFMAAPVDDEQPLGRWLTPLVIEANGAAVPVSYGFDRRYGLGNVQNRPLAELARYWDAAPFLALCRATWQRLVDGRTGPLVPWYGHLVRASRTQRPAPAGR</sequence>
<name>A0A2P8I3T4_SACCR</name>
<dbReference type="AlphaFoldDB" id="A0A2P8I3T4"/>
<gene>
    <name evidence="6" type="ORF">B0I31_110224</name>
</gene>
<reference evidence="6 7" key="1">
    <citation type="submission" date="2018-03" db="EMBL/GenBank/DDBJ databases">
        <title>Genomic Encyclopedia of Type Strains, Phase III (KMG-III): the genomes of soil and plant-associated and newly described type strains.</title>
        <authorList>
            <person name="Whitman W."/>
        </authorList>
    </citation>
    <scope>NUCLEOTIDE SEQUENCE [LARGE SCALE GENOMIC DNA]</scope>
    <source>
        <strain evidence="6 7">CGMCC 4.7097</strain>
    </source>
</reference>
<evidence type="ECO:0000259" key="5">
    <source>
        <dbReference type="PROSITE" id="PS51918"/>
    </source>
</evidence>
<dbReference type="CDD" id="cd01335">
    <property type="entry name" value="Radical_SAM"/>
    <property type="match status" value="1"/>
</dbReference>